<dbReference type="InterPro" id="IPR003593">
    <property type="entry name" value="AAA+_ATPase"/>
</dbReference>
<dbReference type="PRINTS" id="PR00300">
    <property type="entry name" value="CLPPROTEASEA"/>
</dbReference>
<proteinExistence type="predicted"/>
<protein>
    <recommendedName>
        <fullName evidence="4">AAA+ ATPase domain-containing protein</fullName>
    </recommendedName>
</protein>
<dbReference type="PANTHER" id="PTHR11638">
    <property type="entry name" value="ATP-DEPENDENT CLP PROTEASE"/>
    <property type="match status" value="1"/>
</dbReference>
<evidence type="ECO:0000313" key="6">
    <source>
        <dbReference type="Proteomes" id="UP000241426"/>
    </source>
</evidence>
<evidence type="ECO:0000256" key="3">
    <source>
        <dbReference type="ARBA" id="ARBA00023186"/>
    </source>
</evidence>
<evidence type="ECO:0000256" key="1">
    <source>
        <dbReference type="ARBA" id="ARBA00022741"/>
    </source>
</evidence>
<dbReference type="SMART" id="SM00382">
    <property type="entry name" value="AAA"/>
    <property type="match status" value="2"/>
</dbReference>
<sequence length="722" mass="79357">MTTSIENRFIEFIDNAVTVAKEYNSNIISMEHALLALIENSEEVDVTLDKIQYIDVGKFTEQLKISCKNKRGSSKLKNDPVKSVGVIGVCKKVLETCGSQINVTDLHLIATVLSLYVEFSKSDAEMEKIINSSANDPQALVRALENLTSGKAIPNKESAVVKKNNRGYSLTPNDIEYSILEQESVMFTLKNCLVSNTGEVILLRGKTKSGKTTALNSLAVWANSMKMGKAFILDRHHCTMGNGDATAILKDIIEAAFSEIESSVIIIDDIDLLIEKFPTMRFFISSAVKSGLSFICSSSQDYSAKCITNAASESLVTTITMPALNKKGIVKILKDEAVVLSGDTNRCIDEREFENIASIAISSDSINPQGYALNILNKAFSVASVTEHRGIISSQQISDAILCINQSYDENDKGKVVNVLQNLENNLKKNLFGQDEAIREVVSFIKSATLGFKINEDRPKGVFALAGPTGVGKTETALTVAKELGYEPLIINMGEYHCSSSVNRLIGAAPGFVGHDKGDGVLFEHVSKHHKSVIVLDEIEKADPKVFDVFLSAFDKGIIDTATGKKVVFKDCLFFITSNAGVSSPSSKLGMIKHDNNDNYTFSLEDFKNTFRKEFIGRLSTIVEFKPLSDDSLMLIADKAVKKILHIAKRDYKWECTGNDKALHKFFVRKFSDKMNGARAIERGIEKELGEKLSDLVILKTKVNESVQIKVSEDSINLVLAQ</sequence>
<dbReference type="GO" id="GO:0034605">
    <property type="term" value="P:cellular response to heat"/>
    <property type="evidence" value="ECO:0007669"/>
    <property type="project" value="TreeGrafter"/>
</dbReference>
<dbReference type="PANTHER" id="PTHR11638:SF18">
    <property type="entry name" value="HEAT SHOCK PROTEIN 104"/>
    <property type="match status" value="1"/>
</dbReference>
<keyword evidence="1" id="KW-0547">Nucleotide-binding</keyword>
<accession>A0A2T3KMQ7</accession>
<gene>
    <name evidence="5" type="ORF">C9J27_03335</name>
</gene>
<dbReference type="Pfam" id="PF07724">
    <property type="entry name" value="AAA_2"/>
    <property type="match status" value="1"/>
</dbReference>
<dbReference type="GO" id="GO:0005737">
    <property type="term" value="C:cytoplasm"/>
    <property type="evidence" value="ECO:0007669"/>
    <property type="project" value="TreeGrafter"/>
</dbReference>
<keyword evidence="2" id="KW-0067">ATP-binding</keyword>
<dbReference type="EMBL" id="PYNF01000002">
    <property type="protein sequence ID" value="PSV01064.1"/>
    <property type="molecule type" value="Genomic_DNA"/>
</dbReference>
<name>A0A2T3KMQ7_9GAMM</name>
<dbReference type="InterPro" id="IPR019489">
    <property type="entry name" value="Clp_ATPase_C"/>
</dbReference>
<evidence type="ECO:0000256" key="2">
    <source>
        <dbReference type="ARBA" id="ARBA00022840"/>
    </source>
</evidence>
<organism evidence="5 6">
    <name type="scientific">Photobacterium kishitanii</name>
    <dbReference type="NCBI Taxonomy" id="318456"/>
    <lineage>
        <taxon>Bacteria</taxon>
        <taxon>Pseudomonadati</taxon>
        <taxon>Pseudomonadota</taxon>
        <taxon>Gammaproteobacteria</taxon>
        <taxon>Vibrionales</taxon>
        <taxon>Vibrionaceae</taxon>
        <taxon>Photobacterium</taxon>
    </lineage>
</organism>
<dbReference type="InterPro" id="IPR036628">
    <property type="entry name" value="Clp_N_dom_sf"/>
</dbReference>
<dbReference type="Gene3D" id="1.10.8.60">
    <property type="match status" value="1"/>
</dbReference>
<dbReference type="SUPFAM" id="SSF52540">
    <property type="entry name" value="P-loop containing nucleoside triphosphate hydrolases"/>
    <property type="match status" value="2"/>
</dbReference>
<dbReference type="Proteomes" id="UP000241426">
    <property type="component" value="Unassembled WGS sequence"/>
</dbReference>
<dbReference type="GO" id="GO:0016887">
    <property type="term" value="F:ATP hydrolysis activity"/>
    <property type="evidence" value="ECO:0007669"/>
    <property type="project" value="InterPro"/>
</dbReference>
<dbReference type="InterPro" id="IPR050130">
    <property type="entry name" value="ClpA_ClpB"/>
</dbReference>
<dbReference type="RefSeq" id="WP_107288792.1">
    <property type="nucleotide sequence ID" value="NZ_PYNF01000002.1"/>
</dbReference>
<dbReference type="InterPro" id="IPR001270">
    <property type="entry name" value="ClpA/B"/>
</dbReference>
<dbReference type="InterPro" id="IPR027417">
    <property type="entry name" value="P-loop_NTPase"/>
</dbReference>
<evidence type="ECO:0000313" key="5">
    <source>
        <dbReference type="EMBL" id="PSV01064.1"/>
    </source>
</evidence>
<keyword evidence="3" id="KW-0143">Chaperone</keyword>
<dbReference type="SUPFAM" id="SSF81923">
    <property type="entry name" value="Double Clp-N motif"/>
    <property type="match status" value="1"/>
</dbReference>
<dbReference type="AlphaFoldDB" id="A0A2T3KMQ7"/>
<dbReference type="Pfam" id="PF10431">
    <property type="entry name" value="ClpB_D2-small"/>
    <property type="match status" value="1"/>
</dbReference>
<dbReference type="Gene3D" id="3.40.50.300">
    <property type="entry name" value="P-loop containing nucleotide triphosphate hydrolases"/>
    <property type="match status" value="2"/>
</dbReference>
<feature type="domain" description="AAA+ ATPase" evidence="4">
    <location>
        <begin position="459"/>
        <end position="629"/>
    </location>
</feature>
<evidence type="ECO:0000259" key="4">
    <source>
        <dbReference type="SMART" id="SM00382"/>
    </source>
</evidence>
<dbReference type="InterPro" id="IPR003959">
    <property type="entry name" value="ATPase_AAA_core"/>
</dbReference>
<dbReference type="CDD" id="cd19499">
    <property type="entry name" value="RecA-like_ClpB_Hsp104-like"/>
    <property type="match status" value="1"/>
</dbReference>
<dbReference type="GO" id="GO:0005524">
    <property type="term" value="F:ATP binding"/>
    <property type="evidence" value="ECO:0007669"/>
    <property type="project" value="UniProtKB-KW"/>
</dbReference>
<reference evidence="5 6" key="1">
    <citation type="submission" date="2018-01" db="EMBL/GenBank/DDBJ databases">
        <title>Whole genome sequencing of Histamine producing bacteria.</title>
        <authorList>
            <person name="Butler K."/>
        </authorList>
    </citation>
    <scope>NUCLEOTIDE SEQUENCE [LARGE SCALE GENOMIC DNA]</scope>
    <source>
        <strain evidence="5 6">FS-7.2</strain>
    </source>
</reference>
<feature type="domain" description="AAA+ ATPase" evidence="4">
    <location>
        <begin position="197"/>
        <end position="320"/>
    </location>
</feature>
<comment type="caution">
    <text evidence="5">The sequence shown here is derived from an EMBL/GenBank/DDBJ whole genome shotgun (WGS) entry which is preliminary data.</text>
</comment>